<name>A0ABS6SI80_9SPHN</name>
<dbReference type="PANTHER" id="PTHR42673">
    <property type="entry name" value="MALEYLACETOACETATE ISOMERASE"/>
    <property type="match status" value="1"/>
</dbReference>
<dbReference type="EMBL" id="JAGSPA010000005">
    <property type="protein sequence ID" value="MBV7257763.1"/>
    <property type="molecule type" value="Genomic_DNA"/>
</dbReference>
<protein>
    <submittedName>
        <fullName evidence="3">Glutathione S-transferase family protein</fullName>
    </submittedName>
</protein>
<sequence length="222" mass="25003">MWTLHHFTLCPFSRKVRIVLAEKGVEFTLEEELPWLKSDELMDMNRAGQTPVLSGGKAGPIADSIAICEYFEETIEKAPLLGSGAAARAEVRRLTAWFDQKFYAEVVNPLLTERMFKRLVMRASPDSAALRVAARAMAVHLDYIEYLLGDRRWLAGSTFSLADIAAAAQLSVADYLGGIDWRGYRDAKTWYATVKSRRSIRAMLPERMAGISPPIHYDKLDF</sequence>
<dbReference type="InterPro" id="IPR010987">
    <property type="entry name" value="Glutathione-S-Trfase_C-like"/>
</dbReference>
<evidence type="ECO:0000259" key="2">
    <source>
        <dbReference type="PROSITE" id="PS50405"/>
    </source>
</evidence>
<dbReference type="PANTHER" id="PTHR42673:SF4">
    <property type="entry name" value="MALEYLACETOACETATE ISOMERASE"/>
    <property type="match status" value="1"/>
</dbReference>
<proteinExistence type="predicted"/>
<dbReference type="SFLD" id="SFLDG00358">
    <property type="entry name" value="Main_(cytGST)"/>
    <property type="match status" value="1"/>
</dbReference>
<gene>
    <name evidence="3" type="ORF">KCG44_13335</name>
</gene>
<dbReference type="SFLD" id="SFLDS00019">
    <property type="entry name" value="Glutathione_Transferase_(cytos"/>
    <property type="match status" value="1"/>
</dbReference>
<feature type="domain" description="GST N-terminal" evidence="1">
    <location>
        <begin position="1"/>
        <end position="79"/>
    </location>
</feature>
<dbReference type="PROSITE" id="PS50404">
    <property type="entry name" value="GST_NTER"/>
    <property type="match status" value="1"/>
</dbReference>
<dbReference type="InterPro" id="IPR040079">
    <property type="entry name" value="Glutathione_S-Trfase"/>
</dbReference>
<evidence type="ECO:0000259" key="1">
    <source>
        <dbReference type="PROSITE" id="PS50404"/>
    </source>
</evidence>
<dbReference type="CDD" id="cd00299">
    <property type="entry name" value="GST_C_family"/>
    <property type="match status" value="1"/>
</dbReference>
<dbReference type="Proteomes" id="UP000722336">
    <property type="component" value="Unassembled WGS sequence"/>
</dbReference>
<accession>A0ABS6SI80</accession>
<evidence type="ECO:0000313" key="3">
    <source>
        <dbReference type="EMBL" id="MBV7257763.1"/>
    </source>
</evidence>
<keyword evidence="4" id="KW-1185">Reference proteome</keyword>
<feature type="domain" description="GST C-terminal" evidence="2">
    <location>
        <begin position="84"/>
        <end position="215"/>
    </location>
</feature>
<dbReference type="RefSeq" id="WP_218446613.1">
    <property type="nucleotide sequence ID" value="NZ_JAGSPA010000005.1"/>
</dbReference>
<organism evidence="3 4">
    <name type="scientific">Pacificimonas pallii</name>
    <dbReference type="NCBI Taxonomy" id="2827236"/>
    <lineage>
        <taxon>Bacteria</taxon>
        <taxon>Pseudomonadati</taxon>
        <taxon>Pseudomonadota</taxon>
        <taxon>Alphaproteobacteria</taxon>
        <taxon>Sphingomonadales</taxon>
        <taxon>Sphingosinicellaceae</taxon>
        <taxon>Pacificimonas</taxon>
    </lineage>
</organism>
<dbReference type="CDD" id="cd00570">
    <property type="entry name" value="GST_N_family"/>
    <property type="match status" value="1"/>
</dbReference>
<dbReference type="Pfam" id="PF13410">
    <property type="entry name" value="GST_C_2"/>
    <property type="match status" value="1"/>
</dbReference>
<reference evidence="3 4" key="1">
    <citation type="submission" date="2021-04" db="EMBL/GenBank/DDBJ databases">
        <authorList>
            <person name="Pira H."/>
            <person name="Risdian C."/>
            <person name="Wink J."/>
        </authorList>
    </citation>
    <scope>NUCLEOTIDE SEQUENCE [LARGE SCALE GENOMIC DNA]</scope>
    <source>
        <strain evidence="3 4">WHA3</strain>
    </source>
</reference>
<evidence type="ECO:0000313" key="4">
    <source>
        <dbReference type="Proteomes" id="UP000722336"/>
    </source>
</evidence>
<comment type="caution">
    <text evidence="3">The sequence shown here is derived from an EMBL/GenBank/DDBJ whole genome shotgun (WGS) entry which is preliminary data.</text>
</comment>
<dbReference type="InterPro" id="IPR004045">
    <property type="entry name" value="Glutathione_S-Trfase_N"/>
</dbReference>
<dbReference type="Pfam" id="PF13409">
    <property type="entry name" value="GST_N_2"/>
    <property type="match status" value="1"/>
</dbReference>
<dbReference type="PROSITE" id="PS50405">
    <property type="entry name" value="GST_CTER"/>
    <property type="match status" value="1"/>
</dbReference>